<accession>A0A8J4BY34</accession>
<dbReference type="EMBL" id="BNCO01000102">
    <property type="protein sequence ID" value="GIL67676.1"/>
    <property type="molecule type" value="Genomic_DNA"/>
</dbReference>
<evidence type="ECO:0000313" key="3">
    <source>
        <dbReference type="Proteomes" id="UP000747399"/>
    </source>
</evidence>
<feature type="compositionally biased region" description="Acidic residues" evidence="1">
    <location>
        <begin position="27"/>
        <end position="38"/>
    </location>
</feature>
<keyword evidence="3" id="KW-1185">Reference proteome</keyword>
<evidence type="ECO:0000256" key="1">
    <source>
        <dbReference type="SAM" id="MobiDB-lite"/>
    </source>
</evidence>
<dbReference type="AlphaFoldDB" id="A0A8J4BY34"/>
<proteinExistence type="predicted"/>
<feature type="region of interest" description="Disordered" evidence="1">
    <location>
        <begin position="362"/>
        <end position="389"/>
    </location>
</feature>
<reference evidence="2" key="1">
    <citation type="journal article" date="2021" name="Proc. Natl. Acad. Sci. U.S.A.">
        <title>Three genomes in the algal genus Volvox reveal the fate of a haploid sex-determining region after a transition to homothallism.</title>
        <authorList>
            <person name="Yamamoto K."/>
            <person name="Hamaji T."/>
            <person name="Kawai-Toyooka H."/>
            <person name="Matsuzaki R."/>
            <person name="Takahashi F."/>
            <person name="Nishimura Y."/>
            <person name="Kawachi M."/>
            <person name="Noguchi H."/>
            <person name="Minakuchi Y."/>
            <person name="Umen J.G."/>
            <person name="Toyoda A."/>
            <person name="Nozaki H."/>
        </authorList>
    </citation>
    <scope>NUCLEOTIDE SEQUENCE</scope>
    <source>
        <strain evidence="2">NIES-3780</strain>
    </source>
</reference>
<gene>
    <name evidence="2" type="ORF">Vafri_21013</name>
</gene>
<organism evidence="2 3">
    <name type="scientific">Volvox africanus</name>
    <dbReference type="NCBI Taxonomy" id="51714"/>
    <lineage>
        <taxon>Eukaryota</taxon>
        <taxon>Viridiplantae</taxon>
        <taxon>Chlorophyta</taxon>
        <taxon>core chlorophytes</taxon>
        <taxon>Chlorophyceae</taxon>
        <taxon>CS clade</taxon>
        <taxon>Chlamydomonadales</taxon>
        <taxon>Volvocaceae</taxon>
        <taxon>Volvox</taxon>
    </lineage>
</organism>
<feature type="region of interest" description="Disordered" evidence="1">
    <location>
        <begin position="24"/>
        <end position="113"/>
    </location>
</feature>
<name>A0A8J4BY34_9CHLO</name>
<feature type="compositionally biased region" description="Polar residues" evidence="1">
    <location>
        <begin position="81"/>
        <end position="95"/>
    </location>
</feature>
<comment type="caution">
    <text evidence="2">The sequence shown here is derived from an EMBL/GenBank/DDBJ whole genome shotgun (WGS) entry which is preliminary data.</text>
</comment>
<protein>
    <submittedName>
        <fullName evidence="2">Uncharacterized protein</fullName>
    </submittedName>
</protein>
<sequence length="389" mass="39261">MHSTAHLNGAKVMKSQGKVLEMAAYTEESEEDAGEATADDLFAYGTPPTRSAMKLVTRTKSTGGKPDGKRSGSGKPHRVSSSKTLDPSTAVTRQGRNMMAARRESKGRRQKARQQARFFKEIDTTLEALGIGTAPDPGVSAASGSLSGLLPSPVSSTLSLTLALSSDTQLAALATPTALSSRAGTPPPGPGAAGSATAGSAAAAAAAGVFGMAAGGSGDFNRRVTSDLSLRSLSDLNSGCSTPERLPSTAGMTAVGITPQPLGPWVTCTTTPHHDGSRSSLMGIPTENTTAADVASPLHPPPLPPRGPQLSAAAVPAAPAAAAASGGVTPPLPMAFPGQPRPAPVDRRRTVPQIATIAVAHSTVAPTAQSHSLRRSISYEGEAAATTTE</sequence>
<feature type="non-terminal residue" evidence="2">
    <location>
        <position position="1"/>
    </location>
</feature>
<evidence type="ECO:0000313" key="2">
    <source>
        <dbReference type="EMBL" id="GIL67676.1"/>
    </source>
</evidence>
<dbReference type="Proteomes" id="UP000747399">
    <property type="component" value="Unassembled WGS sequence"/>
</dbReference>